<accession>M7W2S3</accession>
<dbReference type="VEuPathDB" id="AmoebaDB:KM1_210700"/>
<dbReference type="EMBL" id="KB638574">
    <property type="protein sequence ID" value="EMS12020.1"/>
    <property type="molecule type" value="Genomic_DNA"/>
</dbReference>
<dbReference type="OrthoDB" id="26585at2759"/>
<dbReference type="Proteomes" id="UP000030780">
    <property type="component" value="Unassembled WGS sequence"/>
</dbReference>
<protein>
    <submittedName>
        <fullName evidence="1">Uncharacterized protein</fullName>
    </submittedName>
</protein>
<proteinExistence type="predicted"/>
<reference evidence="1 2" key="1">
    <citation type="submission" date="2013-01" db="EMBL/GenBank/DDBJ databases">
        <authorList>
            <person name="Inman J."/>
            <person name="Zafar N."/>
            <person name="Lorenzi H."/>
            <person name="Caler E."/>
        </authorList>
    </citation>
    <scope>NUCLEOTIDE SEQUENCE [LARGE SCALE GENOMIC DNA]</scope>
    <source>
        <strain evidence="1 2">HM-3:IMSS</strain>
    </source>
</reference>
<evidence type="ECO:0000313" key="1">
    <source>
        <dbReference type="EMBL" id="EMS12020.1"/>
    </source>
</evidence>
<name>M7W2S3_ENTHI</name>
<evidence type="ECO:0000313" key="2">
    <source>
        <dbReference type="Proteomes" id="UP000030780"/>
    </source>
</evidence>
<sequence length="212" mass="24653">MNILFLHFKITMNCTCQVNQLITDINHVTDASIRKILLEIVSIINQLVNASTNQITKQVNSIYANNDVEKGIAKMEEWNNCKATIIYDTETSQCNIKEVIRKEENKWGIICVDEKKRIFGCSKYLSNQYLWVNYSIGSYERLQPINNEEYMISICHNEQMILSIGNGCCKLVIGKEGTKNSYSYFLNYLFPNSFFTDMQKFIIKRIVVIRLN</sequence>
<gene>
    <name evidence="1" type="ORF">KM1_210700</name>
</gene>
<dbReference type="AlphaFoldDB" id="M7W2S3"/>
<organism evidence="1 2">
    <name type="scientific">Entamoeba histolytica HM-3:IMSS</name>
    <dbReference type="NCBI Taxonomy" id="885315"/>
    <lineage>
        <taxon>Eukaryota</taxon>
        <taxon>Amoebozoa</taxon>
        <taxon>Evosea</taxon>
        <taxon>Archamoebae</taxon>
        <taxon>Mastigamoebida</taxon>
        <taxon>Entamoebidae</taxon>
        <taxon>Entamoeba</taxon>
    </lineage>
</organism>